<dbReference type="GO" id="GO:0015031">
    <property type="term" value="P:protein transport"/>
    <property type="evidence" value="ECO:0007669"/>
    <property type="project" value="UniProtKB-KW"/>
</dbReference>
<evidence type="ECO:0000256" key="9">
    <source>
        <dbReference type="ARBA" id="ARBA00023134"/>
    </source>
</evidence>
<gene>
    <name evidence="17" type="primary">flhF</name>
    <name evidence="17" type="ORF">Pla111_21140</name>
</gene>
<dbReference type="PANTHER" id="PTHR43134:SF3">
    <property type="entry name" value="FLAGELLAR BIOSYNTHESIS PROTEIN FLHF"/>
    <property type="match status" value="1"/>
</dbReference>
<dbReference type="RefSeq" id="WP_146574052.1">
    <property type="nucleotide sequence ID" value="NZ_SJPH01000004.1"/>
</dbReference>
<dbReference type="Proteomes" id="UP000318995">
    <property type="component" value="Unassembled WGS sequence"/>
</dbReference>
<evidence type="ECO:0000256" key="2">
    <source>
        <dbReference type="ARBA" id="ARBA00008531"/>
    </source>
</evidence>
<evidence type="ECO:0000313" key="18">
    <source>
        <dbReference type="Proteomes" id="UP000318995"/>
    </source>
</evidence>
<keyword evidence="9" id="KW-0342">GTP-binding</keyword>
<dbReference type="SMART" id="SM00382">
    <property type="entry name" value="AAA"/>
    <property type="match status" value="1"/>
</dbReference>
<keyword evidence="17" id="KW-0966">Cell projection</keyword>
<keyword evidence="17" id="KW-0969">Cilium</keyword>
<dbReference type="CDD" id="cd17873">
    <property type="entry name" value="FlhF"/>
    <property type="match status" value="1"/>
</dbReference>
<evidence type="ECO:0000256" key="1">
    <source>
        <dbReference type="ARBA" id="ARBA00004413"/>
    </source>
</evidence>
<dbReference type="GO" id="GO:0005047">
    <property type="term" value="F:signal recognition particle binding"/>
    <property type="evidence" value="ECO:0007669"/>
    <property type="project" value="TreeGrafter"/>
</dbReference>
<keyword evidence="7" id="KW-1005">Bacterial flagellum biogenesis</keyword>
<keyword evidence="10" id="KW-0472">Membrane</keyword>
<organism evidence="17 18">
    <name type="scientific">Botrimarina hoheduenensis</name>
    <dbReference type="NCBI Taxonomy" id="2528000"/>
    <lineage>
        <taxon>Bacteria</taxon>
        <taxon>Pseudomonadati</taxon>
        <taxon>Planctomycetota</taxon>
        <taxon>Planctomycetia</taxon>
        <taxon>Pirellulales</taxon>
        <taxon>Lacipirellulaceae</taxon>
        <taxon>Botrimarina</taxon>
    </lineage>
</organism>
<comment type="caution">
    <text evidence="17">The sequence shown here is derived from an EMBL/GenBank/DDBJ whole genome shotgun (WGS) entry which is preliminary data.</text>
</comment>
<dbReference type="SUPFAM" id="SSF52540">
    <property type="entry name" value="P-loop containing nucleoside triphosphate hydrolases"/>
    <property type="match status" value="1"/>
</dbReference>
<evidence type="ECO:0000256" key="10">
    <source>
        <dbReference type="ARBA" id="ARBA00023136"/>
    </source>
</evidence>
<sequence length="377" mass="39499">MNLHTYYCRTLAEALAYARRELGDDAAVLHTRWVRRGWLRARVMEVVATANPPATLLTDGLLRPSPTPSTATQPLATHPAPADAAPPELLAVRQLRDQLVAQGLDPALTETLLGEAHRETSATDLPTLHAAVRQRLARRLTPRTETPPPPSTGAAQKVMALVGPTGVGKTTTLAKLAANATLEAGLSVGMITIDTYRVAAVAQLRTFGDLLGAPVAVVHTAAEMRAALANMASADLVLIDSAGRSPTDAERIAQLAELLHAAQPNEVRLVASATTTPAGLRQAARSFAPVGLSSLVLTKLDEAPALGHLAVPLIEIRLPVTHLTDGQSVPEDLRVTTPTDLAGRLLGERVAPLAKAPTPDATPSGMSRPARLVPLAA</sequence>
<keyword evidence="11" id="KW-1006">Bacterial flagellum protein export</keyword>
<keyword evidence="18" id="KW-1185">Reference proteome</keyword>
<dbReference type="GO" id="GO:0005886">
    <property type="term" value="C:plasma membrane"/>
    <property type="evidence" value="ECO:0007669"/>
    <property type="project" value="UniProtKB-SubCell"/>
</dbReference>
<dbReference type="InterPro" id="IPR027417">
    <property type="entry name" value="P-loop_NTPase"/>
</dbReference>
<evidence type="ECO:0000256" key="5">
    <source>
        <dbReference type="ARBA" id="ARBA00022475"/>
    </source>
</evidence>
<dbReference type="GO" id="GO:0003924">
    <property type="term" value="F:GTPase activity"/>
    <property type="evidence" value="ECO:0007669"/>
    <property type="project" value="InterPro"/>
</dbReference>
<proteinExistence type="inferred from homology"/>
<evidence type="ECO:0000313" key="17">
    <source>
        <dbReference type="EMBL" id="TWT43164.1"/>
    </source>
</evidence>
<name>A0A5C5VXK1_9BACT</name>
<dbReference type="SMART" id="SM00962">
    <property type="entry name" value="SRP54"/>
    <property type="match status" value="1"/>
</dbReference>
<dbReference type="FunFam" id="3.40.50.300:FF:000695">
    <property type="entry name" value="Flagellar biosynthesis regulator FlhF"/>
    <property type="match status" value="1"/>
</dbReference>
<dbReference type="InterPro" id="IPR047040">
    <property type="entry name" value="FlhF__GTPase_dom"/>
</dbReference>
<dbReference type="GO" id="GO:0005525">
    <property type="term" value="F:GTP binding"/>
    <property type="evidence" value="ECO:0007669"/>
    <property type="project" value="UniProtKB-KW"/>
</dbReference>
<comment type="subcellular location">
    <subcellularLocation>
        <location evidence="1">Cell membrane</location>
        <topology evidence="1">Peripheral membrane protein</topology>
        <orientation evidence="1">Cytoplasmic side</orientation>
    </subcellularLocation>
</comment>
<evidence type="ECO:0000256" key="8">
    <source>
        <dbReference type="ARBA" id="ARBA00022927"/>
    </source>
</evidence>
<feature type="domain" description="SRP54-type proteins GTP-binding" evidence="16">
    <location>
        <begin position="156"/>
        <end position="347"/>
    </location>
</feature>
<keyword evidence="8" id="KW-0653">Protein transport</keyword>
<accession>A0A5C5VXK1</accession>
<evidence type="ECO:0000259" key="15">
    <source>
        <dbReference type="SMART" id="SM00382"/>
    </source>
</evidence>
<dbReference type="Pfam" id="PF00448">
    <property type="entry name" value="SRP54"/>
    <property type="match status" value="1"/>
</dbReference>
<reference evidence="17 18" key="1">
    <citation type="submission" date="2019-02" db="EMBL/GenBank/DDBJ databases">
        <title>Deep-cultivation of Planctomycetes and their phenomic and genomic characterization uncovers novel biology.</title>
        <authorList>
            <person name="Wiegand S."/>
            <person name="Jogler M."/>
            <person name="Boedeker C."/>
            <person name="Pinto D."/>
            <person name="Vollmers J."/>
            <person name="Rivas-Marin E."/>
            <person name="Kohn T."/>
            <person name="Peeters S.H."/>
            <person name="Heuer A."/>
            <person name="Rast P."/>
            <person name="Oberbeckmann S."/>
            <person name="Bunk B."/>
            <person name="Jeske O."/>
            <person name="Meyerdierks A."/>
            <person name="Storesund J.E."/>
            <person name="Kallscheuer N."/>
            <person name="Luecker S."/>
            <person name="Lage O.M."/>
            <person name="Pohl T."/>
            <person name="Merkel B.J."/>
            <person name="Hornburger P."/>
            <person name="Mueller R.-W."/>
            <person name="Bruemmer F."/>
            <person name="Labrenz M."/>
            <person name="Spormann A.M."/>
            <person name="Op Den Camp H."/>
            <person name="Overmann J."/>
            <person name="Amann R."/>
            <person name="Jetten M.S.M."/>
            <person name="Mascher T."/>
            <person name="Medema M.H."/>
            <person name="Devos D.P."/>
            <person name="Kaster A.-K."/>
            <person name="Ovreas L."/>
            <person name="Rohde M."/>
            <person name="Galperin M.Y."/>
            <person name="Jogler C."/>
        </authorList>
    </citation>
    <scope>NUCLEOTIDE SEQUENCE [LARGE SCALE GENOMIC DNA]</scope>
    <source>
        <strain evidence="17 18">Pla111</strain>
    </source>
</reference>
<evidence type="ECO:0000256" key="13">
    <source>
        <dbReference type="ARBA" id="ARBA00030866"/>
    </source>
</evidence>
<dbReference type="GO" id="GO:0044781">
    <property type="term" value="P:bacterial-type flagellum organization"/>
    <property type="evidence" value="ECO:0007669"/>
    <property type="project" value="UniProtKB-KW"/>
</dbReference>
<comment type="function">
    <text evidence="12">Necessary for flagellar biosynthesis. May be involved in translocation of the flagellum.</text>
</comment>
<evidence type="ECO:0000256" key="4">
    <source>
        <dbReference type="ARBA" id="ARBA00022448"/>
    </source>
</evidence>
<keyword evidence="6" id="KW-0547">Nucleotide-binding</keyword>
<evidence type="ECO:0000256" key="3">
    <source>
        <dbReference type="ARBA" id="ARBA00014919"/>
    </source>
</evidence>
<dbReference type="InterPro" id="IPR003593">
    <property type="entry name" value="AAA+_ATPase"/>
</dbReference>
<dbReference type="EMBL" id="SJPH01000004">
    <property type="protein sequence ID" value="TWT43164.1"/>
    <property type="molecule type" value="Genomic_DNA"/>
</dbReference>
<dbReference type="Gene3D" id="1.20.120.1380">
    <property type="entry name" value="Flagellar FlhF biosynthesis protein, N domain"/>
    <property type="match status" value="1"/>
</dbReference>
<feature type="region of interest" description="Disordered" evidence="14">
    <location>
        <begin position="354"/>
        <end position="377"/>
    </location>
</feature>
<comment type="similarity">
    <text evidence="2">Belongs to the GTP-binding SRP family.</text>
</comment>
<keyword evidence="5" id="KW-1003">Cell membrane</keyword>
<dbReference type="Gene3D" id="3.40.50.300">
    <property type="entry name" value="P-loop containing nucleotide triphosphate hydrolases"/>
    <property type="match status" value="1"/>
</dbReference>
<evidence type="ECO:0000256" key="7">
    <source>
        <dbReference type="ARBA" id="ARBA00022795"/>
    </source>
</evidence>
<dbReference type="GO" id="GO:0006614">
    <property type="term" value="P:SRP-dependent cotranslational protein targeting to membrane"/>
    <property type="evidence" value="ECO:0007669"/>
    <property type="project" value="InterPro"/>
</dbReference>
<dbReference type="AlphaFoldDB" id="A0A5C5VXK1"/>
<protein>
    <recommendedName>
        <fullName evidence="3">Flagellar biosynthesis protein FlhF</fullName>
    </recommendedName>
    <alternativeName>
        <fullName evidence="13">Flagella-associated GTP-binding protein</fullName>
    </alternativeName>
</protein>
<evidence type="ECO:0000256" key="11">
    <source>
        <dbReference type="ARBA" id="ARBA00023225"/>
    </source>
</evidence>
<dbReference type="OrthoDB" id="9778554at2"/>
<dbReference type="PANTHER" id="PTHR43134">
    <property type="entry name" value="SIGNAL RECOGNITION PARTICLE RECEPTOR SUBUNIT ALPHA"/>
    <property type="match status" value="1"/>
</dbReference>
<feature type="domain" description="AAA+ ATPase" evidence="15">
    <location>
        <begin position="155"/>
        <end position="324"/>
    </location>
</feature>
<keyword evidence="17" id="KW-0282">Flagellum</keyword>
<dbReference type="InterPro" id="IPR000897">
    <property type="entry name" value="SRP54_GTPase_dom"/>
</dbReference>
<keyword evidence="4" id="KW-0813">Transport</keyword>
<evidence type="ECO:0000256" key="12">
    <source>
        <dbReference type="ARBA" id="ARBA00025337"/>
    </source>
</evidence>
<evidence type="ECO:0000256" key="14">
    <source>
        <dbReference type="SAM" id="MobiDB-lite"/>
    </source>
</evidence>
<evidence type="ECO:0000259" key="16">
    <source>
        <dbReference type="SMART" id="SM00962"/>
    </source>
</evidence>
<feature type="region of interest" description="Disordered" evidence="14">
    <location>
        <begin position="57"/>
        <end position="81"/>
    </location>
</feature>
<evidence type="ECO:0000256" key="6">
    <source>
        <dbReference type="ARBA" id="ARBA00022741"/>
    </source>
</evidence>